<dbReference type="GO" id="GO:0009306">
    <property type="term" value="P:protein secretion"/>
    <property type="evidence" value="ECO:0007669"/>
    <property type="project" value="InterPro"/>
</dbReference>
<dbReference type="Proteomes" id="UP000250079">
    <property type="component" value="Chromosome"/>
</dbReference>
<dbReference type="InterPro" id="IPR006136">
    <property type="entry name" value="FlhB"/>
</dbReference>
<dbReference type="NCBIfam" id="TIGR00328">
    <property type="entry name" value="flhB"/>
    <property type="match status" value="1"/>
</dbReference>
<evidence type="ECO:0000313" key="16">
    <source>
        <dbReference type="Proteomes" id="UP000250079"/>
    </source>
</evidence>
<feature type="transmembrane region" description="Helical" evidence="13">
    <location>
        <begin position="148"/>
        <end position="169"/>
    </location>
</feature>
<evidence type="ECO:0000256" key="12">
    <source>
        <dbReference type="ARBA" id="ARBA00025078"/>
    </source>
</evidence>
<evidence type="ECO:0000256" key="11">
    <source>
        <dbReference type="ARBA" id="ARBA00023225"/>
    </source>
</evidence>
<evidence type="ECO:0000256" key="3">
    <source>
        <dbReference type="ARBA" id="ARBA00021622"/>
    </source>
</evidence>
<keyword evidence="16" id="KW-1185">Reference proteome</keyword>
<dbReference type="FunFam" id="3.40.1690.10:FF:000001">
    <property type="entry name" value="Flagellar biosynthetic protein FlhB"/>
    <property type="match status" value="1"/>
</dbReference>
<reference evidence="15 16" key="1">
    <citation type="submission" date="2016-12" db="EMBL/GenBank/DDBJ databases">
        <authorList>
            <person name="Song W.-J."/>
            <person name="Kurnit D.M."/>
        </authorList>
    </citation>
    <scope>NUCLEOTIDE SEQUENCE [LARGE SCALE GENOMIC DNA]</scope>
    <source>
        <strain evidence="15 16">IMCC3135</strain>
    </source>
</reference>
<evidence type="ECO:0000256" key="4">
    <source>
        <dbReference type="ARBA" id="ARBA00022448"/>
    </source>
</evidence>
<organism evidence="15 16">
    <name type="scientific">Granulosicoccus antarcticus IMCC3135</name>
    <dbReference type="NCBI Taxonomy" id="1192854"/>
    <lineage>
        <taxon>Bacteria</taxon>
        <taxon>Pseudomonadati</taxon>
        <taxon>Pseudomonadota</taxon>
        <taxon>Gammaproteobacteria</taxon>
        <taxon>Chromatiales</taxon>
        <taxon>Granulosicoccaceae</taxon>
        <taxon>Granulosicoccus</taxon>
    </lineage>
</organism>
<evidence type="ECO:0000313" key="15">
    <source>
        <dbReference type="EMBL" id="ASJ71786.1"/>
    </source>
</evidence>
<keyword evidence="15" id="KW-0969">Cilium</keyword>
<proteinExistence type="inferred from homology"/>
<gene>
    <name evidence="13 15" type="primary">flhB</name>
    <name evidence="15" type="ORF">IMCC3135_08435</name>
</gene>
<evidence type="ECO:0000256" key="9">
    <source>
        <dbReference type="ARBA" id="ARBA00022989"/>
    </source>
</evidence>
<evidence type="ECO:0000256" key="1">
    <source>
        <dbReference type="ARBA" id="ARBA00004651"/>
    </source>
</evidence>
<dbReference type="GO" id="GO:0005886">
    <property type="term" value="C:plasma membrane"/>
    <property type="evidence" value="ECO:0007669"/>
    <property type="project" value="UniProtKB-SubCell"/>
</dbReference>
<dbReference type="GO" id="GO:0044780">
    <property type="term" value="P:bacterial-type flagellum assembly"/>
    <property type="evidence" value="ECO:0007669"/>
    <property type="project" value="InterPro"/>
</dbReference>
<keyword evidence="4 13" id="KW-0813">Transport</keyword>
<comment type="function">
    <text evidence="12 13">Required for formation of the rod structure in the basal body of the flagellar apparatus. Together with FliI and FliH, may constitute the export apparatus of flagellin.</text>
</comment>
<dbReference type="InterPro" id="IPR029025">
    <property type="entry name" value="T3SS_substrate_exporter_C"/>
</dbReference>
<evidence type="ECO:0000256" key="14">
    <source>
        <dbReference type="SAM" id="MobiDB-lite"/>
    </source>
</evidence>
<dbReference type="Gene3D" id="3.40.1690.10">
    <property type="entry name" value="secretion proteins EscU"/>
    <property type="match status" value="1"/>
</dbReference>
<dbReference type="AlphaFoldDB" id="A0A2Z2NKF1"/>
<dbReference type="Gene3D" id="6.10.250.2080">
    <property type="match status" value="1"/>
</dbReference>
<dbReference type="EMBL" id="CP018632">
    <property type="protein sequence ID" value="ASJ71786.1"/>
    <property type="molecule type" value="Genomic_DNA"/>
</dbReference>
<keyword evidence="15" id="KW-0282">Flagellum</keyword>
<keyword evidence="9 13" id="KW-1133">Transmembrane helix</keyword>
<dbReference type="PANTHER" id="PTHR30531:SF12">
    <property type="entry name" value="FLAGELLAR BIOSYNTHETIC PROTEIN FLHB"/>
    <property type="match status" value="1"/>
</dbReference>
<keyword evidence="7 13" id="KW-1005">Bacterial flagellum biogenesis</keyword>
<keyword evidence="5 13" id="KW-1003">Cell membrane</keyword>
<comment type="similarity">
    <text evidence="2 13">Belongs to the type III secretion exporter family.</text>
</comment>
<dbReference type="OrthoDB" id="9807950at2"/>
<evidence type="ECO:0000256" key="8">
    <source>
        <dbReference type="ARBA" id="ARBA00022927"/>
    </source>
</evidence>
<dbReference type="RefSeq" id="WP_088917176.1">
    <property type="nucleotide sequence ID" value="NZ_CP018632.1"/>
</dbReference>
<feature type="region of interest" description="Disordered" evidence="14">
    <location>
        <begin position="1"/>
        <end position="28"/>
    </location>
</feature>
<keyword evidence="10 13" id="KW-0472">Membrane</keyword>
<keyword evidence="8 13" id="KW-0653">Protein transport</keyword>
<accession>A0A2Z2NKF1</accession>
<keyword evidence="15" id="KW-0966">Cell projection</keyword>
<comment type="subcellular location">
    <subcellularLocation>
        <location evidence="1">Cell membrane</location>
        <topology evidence="1">Multi-pass membrane protein</topology>
    </subcellularLocation>
</comment>
<feature type="transmembrane region" description="Helical" evidence="13">
    <location>
        <begin position="189"/>
        <end position="213"/>
    </location>
</feature>
<dbReference type="KEGG" id="gai:IMCC3135_08435"/>
<evidence type="ECO:0000256" key="6">
    <source>
        <dbReference type="ARBA" id="ARBA00022692"/>
    </source>
</evidence>
<sequence length="379" mass="41837">MAGQQDSGQDRTEDASPKRLADARKKGDVPRSKELNTVLMLLASLIGFAILGSNGVNAYKEMASNQWKIDRERLFSDQVILNGLHTPFVEALWISGPFLVLMFLAVFIGPLCMGGWVFAASSLKVDPSKMNPLTGLKRMVGIQGLAELLKALLKVILLGGISVLLFRANVDDFLSLGRLPLEQAINKCFGIIFSIILILVLSLSLVALIDVPYQKWQHAKKLRMTMQEVRDESKEQSGNPEVKAKVRQMQYAMANKSMLADVPDADVIIVNPTHFSIALKYSEDSVAPVVVAKGVDHMALKIREIGKEANVSIFSAPPLARALYRNSEVGETIPSELYLAVAQVLAYVLQVKQMSFPEQRRLVPPTDLPVPESMQDKKR</sequence>
<evidence type="ECO:0000256" key="7">
    <source>
        <dbReference type="ARBA" id="ARBA00022795"/>
    </source>
</evidence>
<protein>
    <recommendedName>
        <fullName evidence="3 13">Flagellar biosynthetic protein FlhB</fullName>
    </recommendedName>
</protein>
<dbReference type="InterPro" id="IPR006135">
    <property type="entry name" value="T3SS_substrate_exporter"/>
</dbReference>
<dbReference type="PANTHER" id="PTHR30531">
    <property type="entry name" value="FLAGELLAR BIOSYNTHETIC PROTEIN FLHB"/>
    <property type="match status" value="1"/>
</dbReference>
<evidence type="ECO:0000256" key="10">
    <source>
        <dbReference type="ARBA" id="ARBA00023136"/>
    </source>
</evidence>
<feature type="compositionally biased region" description="Basic and acidic residues" evidence="14">
    <location>
        <begin position="8"/>
        <end position="28"/>
    </location>
</feature>
<dbReference type="SUPFAM" id="SSF160544">
    <property type="entry name" value="EscU C-terminal domain-like"/>
    <property type="match status" value="1"/>
</dbReference>
<dbReference type="Pfam" id="PF01312">
    <property type="entry name" value="Bac_export_2"/>
    <property type="match status" value="1"/>
</dbReference>
<name>A0A2Z2NKF1_9GAMM</name>
<evidence type="ECO:0000256" key="5">
    <source>
        <dbReference type="ARBA" id="ARBA00022475"/>
    </source>
</evidence>
<keyword evidence="6 13" id="KW-0812">Transmembrane</keyword>
<evidence type="ECO:0000256" key="2">
    <source>
        <dbReference type="ARBA" id="ARBA00010690"/>
    </source>
</evidence>
<feature type="transmembrane region" description="Helical" evidence="13">
    <location>
        <begin position="98"/>
        <end position="120"/>
    </location>
</feature>
<keyword evidence="11 13" id="KW-1006">Bacterial flagellum protein export</keyword>
<feature type="transmembrane region" description="Helical" evidence="13">
    <location>
        <begin position="35"/>
        <end position="52"/>
    </location>
</feature>
<evidence type="ECO:0000256" key="13">
    <source>
        <dbReference type="RuleBase" id="RU364091"/>
    </source>
</evidence>
<dbReference type="PRINTS" id="PR00950">
    <property type="entry name" value="TYPE3IMSPROT"/>
</dbReference>